<accession>A0A382H6L3</accession>
<organism evidence="2">
    <name type="scientific">marine metagenome</name>
    <dbReference type="NCBI Taxonomy" id="408172"/>
    <lineage>
        <taxon>unclassified sequences</taxon>
        <taxon>metagenomes</taxon>
        <taxon>ecological metagenomes</taxon>
    </lineage>
</organism>
<feature type="transmembrane region" description="Helical" evidence="1">
    <location>
        <begin position="12"/>
        <end position="31"/>
    </location>
</feature>
<reference evidence="2" key="1">
    <citation type="submission" date="2018-05" db="EMBL/GenBank/DDBJ databases">
        <authorList>
            <person name="Lanie J.A."/>
            <person name="Ng W.-L."/>
            <person name="Kazmierczak K.M."/>
            <person name="Andrzejewski T.M."/>
            <person name="Davidsen T.M."/>
            <person name="Wayne K.J."/>
            <person name="Tettelin H."/>
            <person name="Glass J.I."/>
            <person name="Rusch D."/>
            <person name="Podicherti R."/>
            <person name="Tsui H.-C.T."/>
            <person name="Winkler M.E."/>
        </authorList>
    </citation>
    <scope>NUCLEOTIDE SEQUENCE</scope>
</reference>
<name>A0A382H6L3_9ZZZZ</name>
<keyword evidence="1" id="KW-0472">Membrane</keyword>
<gene>
    <name evidence="2" type="ORF">METZ01_LOCUS235663</name>
</gene>
<keyword evidence="1" id="KW-1133">Transmembrane helix</keyword>
<sequence>MFFKRIVVERAGAGLYLPGYLAYITVIAYGFESLTPF</sequence>
<evidence type="ECO:0000256" key="1">
    <source>
        <dbReference type="SAM" id="Phobius"/>
    </source>
</evidence>
<protein>
    <submittedName>
        <fullName evidence="2">Uncharacterized protein</fullName>
    </submittedName>
</protein>
<proteinExistence type="predicted"/>
<evidence type="ECO:0000313" key="2">
    <source>
        <dbReference type="EMBL" id="SVB82809.1"/>
    </source>
</evidence>
<dbReference type="AlphaFoldDB" id="A0A382H6L3"/>
<keyword evidence="1" id="KW-0812">Transmembrane</keyword>
<dbReference type="EMBL" id="UINC01059420">
    <property type="protein sequence ID" value="SVB82809.1"/>
    <property type="molecule type" value="Genomic_DNA"/>
</dbReference>